<dbReference type="InterPro" id="IPR000160">
    <property type="entry name" value="GGDEF_dom"/>
</dbReference>
<dbReference type="Gene3D" id="3.20.20.450">
    <property type="entry name" value="EAL domain"/>
    <property type="match status" value="1"/>
</dbReference>
<sequence length="637" mass="71857">MRFTNQFIATITVCILAAVLMVLIGAGISFYQMGSAYQQRQVDSVVRLVNEGWQNGAEQQESIDRWLPALLDVNDIIEFSVQDAEHPLYRYQSDSPLAADELSLEYRHELNAHQGLSVRLVLRPPFYDIDHSLAALSGLTAAILLVFAGMLFSLRWFRRQLHGAELLDVRGQLILDGKLSMLQHNTREEWPHQASQALDKLLRDLKEAGRERSRFDTFMRANVFVDKNIGIGNRVFFDNRLEAALNDPASHSGALLLVELQDLEPINYKLGYERGDELLSSASVYLGHLIRRYPGALQARYTGNTFALLFPNLVESEALEAARQVMKLLRRLHWPDEVREPALFIGGVCFRYGEQLPTVEEEAELALRSAGLQGGDGYFMYYKGVTEESSGKGTVRWRTLLGRQLEQDQIRLDWQGIYTAAGQAPVIYELLARIKDEQGRVLSAGHFLPMAEKCGLLQELDRVILLRTLTLLQESDRRSTLAVNLSAASLLNAGFYRWLVFELIQLPKSQLNELVIELSEAQVSRHFQALSKPLRALRALGCRLAVDHAGQDVVSTQYIRDYDLDYLKLHPSLVRDIAGKPVNQMAVRSLVGNSVGTRARVIAVGVESADEWECLHQLGVYAGQGYFFSRPERFDLL</sequence>
<feature type="transmembrane region" description="Helical" evidence="1">
    <location>
        <begin position="6"/>
        <end position="31"/>
    </location>
</feature>
<keyword evidence="5" id="KW-1185">Reference proteome</keyword>
<dbReference type="SMART" id="SM00267">
    <property type="entry name" value="GGDEF"/>
    <property type="match status" value="1"/>
</dbReference>
<feature type="domain" description="GGDEF" evidence="3">
    <location>
        <begin position="251"/>
        <end position="383"/>
    </location>
</feature>
<dbReference type="PROSITE" id="PS50883">
    <property type="entry name" value="EAL"/>
    <property type="match status" value="1"/>
</dbReference>
<dbReference type="InterPro" id="IPR043128">
    <property type="entry name" value="Rev_trsase/Diguanyl_cyclase"/>
</dbReference>
<name>A0A1J4QHC1_9GAMM</name>
<dbReference type="CDD" id="cd01948">
    <property type="entry name" value="EAL"/>
    <property type="match status" value="1"/>
</dbReference>
<dbReference type="InterPro" id="IPR050706">
    <property type="entry name" value="Cyclic-di-GMP_PDE-like"/>
</dbReference>
<dbReference type="InterPro" id="IPR033423">
    <property type="entry name" value="GAPES4"/>
</dbReference>
<dbReference type="PANTHER" id="PTHR33121:SF32">
    <property type="entry name" value="RNASE E SPECIFICITY FACTOR CSRD"/>
    <property type="match status" value="1"/>
</dbReference>
<proteinExistence type="predicted"/>
<dbReference type="SMART" id="SM00052">
    <property type="entry name" value="EAL"/>
    <property type="match status" value="1"/>
</dbReference>
<dbReference type="PANTHER" id="PTHR33121">
    <property type="entry name" value="CYCLIC DI-GMP PHOSPHODIESTERASE PDEF"/>
    <property type="match status" value="1"/>
</dbReference>
<dbReference type="STRING" id="1414654.BFR47_13465"/>
<dbReference type="RefSeq" id="WP_071472503.1">
    <property type="nucleotide sequence ID" value="NZ_MDKE01000017.1"/>
</dbReference>
<feature type="transmembrane region" description="Helical" evidence="1">
    <location>
        <begin position="133"/>
        <end position="157"/>
    </location>
</feature>
<keyword evidence="1" id="KW-1133">Transmembrane helix</keyword>
<keyword evidence="1" id="KW-0472">Membrane</keyword>
<dbReference type="InterPro" id="IPR029787">
    <property type="entry name" value="Nucleotide_cyclase"/>
</dbReference>
<accession>A0A1J4QHC1</accession>
<evidence type="ECO:0000313" key="4">
    <source>
        <dbReference type="EMBL" id="OIN10265.1"/>
    </source>
</evidence>
<organism evidence="4 5">
    <name type="scientific">Oceanisphaera psychrotolerans</name>
    <dbReference type="NCBI Taxonomy" id="1414654"/>
    <lineage>
        <taxon>Bacteria</taxon>
        <taxon>Pseudomonadati</taxon>
        <taxon>Pseudomonadota</taxon>
        <taxon>Gammaproteobacteria</taxon>
        <taxon>Aeromonadales</taxon>
        <taxon>Aeromonadaceae</taxon>
        <taxon>Oceanisphaera</taxon>
    </lineage>
</organism>
<dbReference type="SUPFAM" id="SSF55073">
    <property type="entry name" value="Nucleotide cyclase"/>
    <property type="match status" value="1"/>
</dbReference>
<dbReference type="InterPro" id="IPR035919">
    <property type="entry name" value="EAL_sf"/>
</dbReference>
<evidence type="ECO:0000259" key="3">
    <source>
        <dbReference type="PROSITE" id="PS50887"/>
    </source>
</evidence>
<dbReference type="Pfam" id="PF17157">
    <property type="entry name" value="GAPES4"/>
    <property type="match status" value="1"/>
</dbReference>
<evidence type="ECO:0000259" key="2">
    <source>
        <dbReference type="PROSITE" id="PS50883"/>
    </source>
</evidence>
<dbReference type="GO" id="GO:0071111">
    <property type="term" value="F:cyclic-guanylate-specific phosphodiesterase activity"/>
    <property type="evidence" value="ECO:0007669"/>
    <property type="project" value="InterPro"/>
</dbReference>
<dbReference type="Gene3D" id="3.30.70.270">
    <property type="match status" value="1"/>
</dbReference>
<keyword evidence="1" id="KW-0812">Transmembrane</keyword>
<feature type="domain" description="EAL" evidence="2">
    <location>
        <begin position="394"/>
        <end position="637"/>
    </location>
</feature>
<dbReference type="AlphaFoldDB" id="A0A1J4QHC1"/>
<dbReference type="OrthoDB" id="5894408at2"/>
<dbReference type="Proteomes" id="UP000243073">
    <property type="component" value="Unassembled WGS sequence"/>
</dbReference>
<protein>
    <submittedName>
        <fullName evidence="4">RNase E specificity factor CsrD</fullName>
    </submittedName>
</protein>
<reference evidence="4 5" key="1">
    <citation type="submission" date="2016-07" db="EMBL/GenBank/DDBJ databases">
        <title>Draft Genome Sequence of Oceanisphaera psychrotolerans, isolated from coastal sediment samples.</title>
        <authorList>
            <person name="Zhuo S."/>
            <person name="Ruan Z."/>
        </authorList>
    </citation>
    <scope>NUCLEOTIDE SEQUENCE [LARGE SCALE GENOMIC DNA]</scope>
    <source>
        <strain evidence="4 5">LAM-WHM-ZC</strain>
    </source>
</reference>
<evidence type="ECO:0000313" key="5">
    <source>
        <dbReference type="Proteomes" id="UP000243073"/>
    </source>
</evidence>
<dbReference type="EMBL" id="MDKE01000017">
    <property type="protein sequence ID" value="OIN10265.1"/>
    <property type="molecule type" value="Genomic_DNA"/>
</dbReference>
<dbReference type="InterPro" id="IPR001633">
    <property type="entry name" value="EAL_dom"/>
</dbReference>
<dbReference type="SUPFAM" id="SSF141868">
    <property type="entry name" value="EAL domain-like"/>
    <property type="match status" value="1"/>
</dbReference>
<comment type="caution">
    <text evidence="4">The sequence shown here is derived from an EMBL/GenBank/DDBJ whole genome shotgun (WGS) entry which is preliminary data.</text>
</comment>
<evidence type="ECO:0000256" key="1">
    <source>
        <dbReference type="SAM" id="Phobius"/>
    </source>
</evidence>
<gene>
    <name evidence="4" type="ORF">BFR47_13465</name>
</gene>
<dbReference type="PROSITE" id="PS50887">
    <property type="entry name" value="GGDEF"/>
    <property type="match status" value="1"/>
</dbReference>
<dbReference type="Pfam" id="PF00990">
    <property type="entry name" value="GGDEF"/>
    <property type="match status" value="1"/>
</dbReference>
<dbReference type="Pfam" id="PF00563">
    <property type="entry name" value="EAL"/>
    <property type="match status" value="1"/>
</dbReference>